<keyword evidence="4" id="KW-1185">Reference proteome</keyword>
<accession>A0A437NAR3</accession>
<dbReference type="Proteomes" id="UP000282837">
    <property type="component" value="Unassembled WGS sequence"/>
</dbReference>
<dbReference type="InterPro" id="IPR034154">
    <property type="entry name" value="TOPRIM_DnaG/twinkle"/>
</dbReference>
<dbReference type="CDD" id="cd01029">
    <property type="entry name" value="TOPRIM_primases"/>
    <property type="match status" value="1"/>
</dbReference>
<dbReference type="OrthoDB" id="784829at2"/>
<dbReference type="EMBL" id="SACO01000002">
    <property type="protein sequence ID" value="RVU07009.1"/>
    <property type="molecule type" value="Genomic_DNA"/>
</dbReference>
<evidence type="ECO:0000313" key="4">
    <source>
        <dbReference type="Proteomes" id="UP000282837"/>
    </source>
</evidence>
<organism evidence="3 4">
    <name type="scientific">Novosphingobium umbonatum</name>
    <dbReference type="NCBI Taxonomy" id="1908524"/>
    <lineage>
        <taxon>Bacteria</taxon>
        <taxon>Pseudomonadati</taxon>
        <taxon>Pseudomonadota</taxon>
        <taxon>Alphaproteobacteria</taxon>
        <taxon>Sphingomonadales</taxon>
        <taxon>Sphingomonadaceae</taxon>
        <taxon>Novosphingobium</taxon>
    </lineage>
</organism>
<feature type="region of interest" description="Disordered" evidence="1">
    <location>
        <begin position="46"/>
        <end position="71"/>
    </location>
</feature>
<proteinExistence type="predicted"/>
<name>A0A437NAR3_9SPHN</name>
<protein>
    <submittedName>
        <fullName evidence="3">DUF927 domain-containing protein</fullName>
    </submittedName>
</protein>
<dbReference type="AlphaFoldDB" id="A0A437NAR3"/>
<dbReference type="InterPro" id="IPR009270">
    <property type="entry name" value="DUF927"/>
</dbReference>
<evidence type="ECO:0000313" key="3">
    <source>
        <dbReference type="EMBL" id="RVU07009.1"/>
    </source>
</evidence>
<gene>
    <name evidence="3" type="ORF">EOE18_03370</name>
</gene>
<feature type="domain" description="DUF927" evidence="2">
    <location>
        <begin position="272"/>
        <end position="542"/>
    </location>
</feature>
<evidence type="ECO:0000259" key="2">
    <source>
        <dbReference type="Pfam" id="PF06048"/>
    </source>
</evidence>
<comment type="caution">
    <text evidence="3">The sequence shown here is derived from an EMBL/GenBank/DDBJ whole genome shotgun (WGS) entry which is preliminary data.</text>
</comment>
<sequence>MGMSDKDAMQGQDPFAGITRAIAEGGNADTGDNAIRKNKATNKSAGDWVDVVPDDATHPRSSHNTHGRPSQVWSYRDGAGRLIHYVCRFDKADGAKEIIPLTLWREAGRLSWRWKAAPVPRPLYGLNRLAAMPAAPVLLVEGEKAAEAGAVLFPDFAVMTWSGGSKAAGKADWSSMAGRRVVILPDADAVGREAAEAVRKLVQAAGAEGVAVVPLPAHLPQGWDCADVFPVEFDRLDLAAVVTDALESASAGRLELPYGYSMEPEGLFWQEAGKDGEAGRMVVLSEAFEVVAEARSTGGGDWSLIIRFHDRDGIRKTKIIKRSQVASEAGAVRAELAGDGLFIDPARGKTERFARFLMAVKHSRRLTLAERTGWIDAGRFVLPSGVIAGPDAEPVLFDGAASALHYRQKGSLGGWQNSLGQWAVGNRNLTFAIALAFVGPIMGWLGLEGGGFHFRGASSTGKTSLAWAAGSVWGGGGPLGFGASWRATGNALEGVAYGHSETLLILDELALVDPQEAGAAAYSLAAGQGKARARQDGALRKRSEWRVMILSTGEIGLADHMRAAKRAERTMTGQELRLLDMAADAGAGYGAWEALHGMASPAAFSDAIKTASAAHYGFAGPAFVRGLVGDLAHWRKEVERLAAGFVAMAKQEDDSGQIHRAALRFGAVAAAGEVAAKLGVVPWPAGTAKAAALACFNQWAIGFGRKGMREDRQVLVTVRNAIQQNLARFGTVRDRLDDDEGAASARAGEARSLSSLGFVHDIQPAKTCYLFHDAGWAEILKGFDMKAAAEALTKAGYLVTGDGGRPKRKIGTGPNRNQRFYTVSATILEYDEYEIEGSGGGIGMASNGAQPATAMKPPPGW</sequence>
<evidence type="ECO:0000256" key="1">
    <source>
        <dbReference type="SAM" id="MobiDB-lite"/>
    </source>
</evidence>
<reference evidence="3 4" key="1">
    <citation type="submission" date="2019-01" db="EMBL/GenBank/DDBJ databases">
        <authorList>
            <person name="Chen W.-M."/>
        </authorList>
    </citation>
    <scope>NUCLEOTIDE SEQUENCE [LARGE SCALE GENOMIC DNA]</scope>
    <source>
        <strain evidence="3 4">FSY-9</strain>
    </source>
</reference>
<dbReference type="Pfam" id="PF06048">
    <property type="entry name" value="DUF927"/>
    <property type="match status" value="1"/>
</dbReference>